<keyword evidence="2" id="KW-1185">Reference proteome</keyword>
<keyword evidence="1" id="KW-0378">Hydrolase</keyword>
<evidence type="ECO:0000313" key="1">
    <source>
        <dbReference type="EMBL" id="NDJ16408.1"/>
    </source>
</evidence>
<dbReference type="PANTHER" id="PTHR37946">
    <property type="entry name" value="SLL1969 PROTEIN"/>
    <property type="match status" value="1"/>
</dbReference>
<dbReference type="Gene3D" id="3.40.50.1820">
    <property type="entry name" value="alpha/beta hydrolase"/>
    <property type="match status" value="1"/>
</dbReference>
<dbReference type="InterPro" id="IPR029058">
    <property type="entry name" value="AB_hydrolase_fold"/>
</dbReference>
<dbReference type="PANTHER" id="PTHR37946:SF1">
    <property type="entry name" value="SLL1969 PROTEIN"/>
    <property type="match status" value="1"/>
</dbReference>
<gene>
    <name evidence="1" type="ORF">GS601_03720</name>
</gene>
<sequence>MNTQARNPVVLVHGITDTAAIFQLMTTRLKQLGWTVYSLDLIPANGDRTLDFLAHQLADFVNAKLPDSQPFDLIGFSMGGLVSRYYVQRLGGVNRVQRFITISSPHNGTLTAFLSQRPGCLQMRPQSAFLTDLNQDLSALECINFTSIWTPLDTMILPARSSQLPVGREMQVRVPLHAWMVTDSRAFNVILESLMEPVAAVLQEPINP</sequence>
<accession>A0A8J7Z4R3</accession>
<dbReference type="RefSeq" id="WP_162421919.1">
    <property type="nucleotide sequence ID" value="NZ_WVIE01000003.1"/>
</dbReference>
<protein>
    <submittedName>
        <fullName evidence="1">Alpha/beta fold hydrolase</fullName>
    </submittedName>
</protein>
<dbReference type="SUPFAM" id="SSF53474">
    <property type="entry name" value="alpha/beta-Hydrolases"/>
    <property type="match status" value="1"/>
</dbReference>
<organism evidence="1 2">
    <name type="scientific">Myxacorys almedinensis A</name>
    <dbReference type="NCBI Taxonomy" id="2690445"/>
    <lineage>
        <taxon>Bacteria</taxon>
        <taxon>Bacillati</taxon>
        <taxon>Cyanobacteriota</taxon>
        <taxon>Cyanophyceae</taxon>
        <taxon>Leptolyngbyales</taxon>
        <taxon>Leptolyngbyaceae</taxon>
        <taxon>Myxacorys</taxon>
        <taxon>Myxacorys almedinensis</taxon>
    </lineage>
</organism>
<reference evidence="1" key="1">
    <citation type="submission" date="2019-12" db="EMBL/GenBank/DDBJ databases">
        <title>High-Quality draft genome sequences of three cyanobacteria isolated from the limestone walls of the Old Cathedral of Coimbra.</title>
        <authorList>
            <person name="Tiago I."/>
            <person name="Soares F."/>
            <person name="Portugal A."/>
        </authorList>
    </citation>
    <scope>NUCLEOTIDE SEQUENCE</scope>
    <source>
        <strain evidence="1">A</strain>
    </source>
</reference>
<proteinExistence type="predicted"/>
<evidence type="ECO:0000313" key="2">
    <source>
        <dbReference type="Proteomes" id="UP000646053"/>
    </source>
</evidence>
<dbReference type="Pfam" id="PF02089">
    <property type="entry name" value="Palm_thioest"/>
    <property type="match status" value="1"/>
</dbReference>
<dbReference type="EMBL" id="WVIE01000003">
    <property type="protein sequence ID" value="NDJ16408.1"/>
    <property type="molecule type" value="Genomic_DNA"/>
</dbReference>
<name>A0A8J7Z4R3_9CYAN</name>
<dbReference type="GO" id="GO:0016787">
    <property type="term" value="F:hydrolase activity"/>
    <property type="evidence" value="ECO:0007669"/>
    <property type="project" value="UniProtKB-KW"/>
</dbReference>
<dbReference type="Proteomes" id="UP000646053">
    <property type="component" value="Unassembled WGS sequence"/>
</dbReference>
<dbReference type="AlphaFoldDB" id="A0A8J7Z4R3"/>
<comment type="caution">
    <text evidence="1">The sequence shown here is derived from an EMBL/GenBank/DDBJ whole genome shotgun (WGS) entry which is preliminary data.</text>
</comment>